<proteinExistence type="predicted"/>
<evidence type="ECO:0000313" key="3">
    <source>
        <dbReference type="Proteomes" id="UP000193355"/>
    </source>
</evidence>
<feature type="transmembrane region" description="Helical" evidence="1">
    <location>
        <begin position="6"/>
        <end position="26"/>
    </location>
</feature>
<dbReference type="AlphaFoldDB" id="A0A1X7KZV3"/>
<name>A0A1X7KZV3_9BACT</name>
<evidence type="ECO:0000256" key="1">
    <source>
        <dbReference type="SAM" id="Phobius"/>
    </source>
</evidence>
<accession>A0A1X7KZV3</accession>
<sequence length="133" mass="13793">MMPMGPIIFTAAISALFSAVGLKMACRFMFGTAPSYGNAWLAAFAGAVASAFLSPMIAGAFHGHSGYFGFGIIAFLVQAAVFKAVLYLPGRGKLSFGESCIASLLAVFILMVLSMLFKGLLGFSLLAGGHVLI</sequence>
<organism evidence="2 3">
    <name type="scientific">Dethiosulfovibrio salsuginis</name>
    <dbReference type="NCBI Taxonomy" id="561720"/>
    <lineage>
        <taxon>Bacteria</taxon>
        <taxon>Thermotogati</taxon>
        <taxon>Synergistota</taxon>
        <taxon>Synergistia</taxon>
        <taxon>Synergistales</taxon>
        <taxon>Dethiosulfovibrionaceae</taxon>
        <taxon>Dethiosulfovibrio</taxon>
    </lineage>
</organism>
<dbReference type="Proteomes" id="UP000193355">
    <property type="component" value="Unassembled WGS sequence"/>
</dbReference>
<feature type="transmembrane region" description="Helical" evidence="1">
    <location>
        <begin position="67"/>
        <end position="88"/>
    </location>
</feature>
<feature type="transmembrane region" description="Helical" evidence="1">
    <location>
        <begin position="38"/>
        <end position="61"/>
    </location>
</feature>
<keyword evidence="1" id="KW-0812">Transmembrane</keyword>
<gene>
    <name evidence="2" type="ORF">SAMN06275492_14116</name>
</gene>
<feature type="transmembrane region" description="Helical" evidence="1">
    <location>
        <begin position="100"/>
        <end position="127"/>
    </location>
</feature>
<keyword evidence="1" id="KW-0472">Membrane</keyword>
<protein>
    <submittedName>
        <fullName evidence="2">Uncharacterized protein</fullName>
    </submittedName>
</protein>
<dbReference type="EMBL" id="FXBB01000041">
    <property type="protein sequence ID" value="SMG47121.1"/>
    <property type="molecule type" value="Genomic_DNA"/>
</dbReference>
<keyword evidence="3" id="KW-1185">Reference proteome</keyword>
<reference evidence="3" key="1">
    <citation type="submission" date="2017-04" db="EMBL/GenBank/DDBJ databases">
        <authorList>
            <person name="Varghese N."/>
            <person name="Submissions S."/>
        </authorList>
    </citation>
    <scope>NUCLEOTIDE SEQUENCE [LARGE SCALE GENOMIC DNA]</scope>
    <source>
        <strain evidence="3">USBA 82</strain>
    </source>
</reference>
<keyword evidence="1" id="KW-1133">Transmembrane helix</keyword>
<evidence type="ECO:0000313" key="2">
    <source>
        <dbReference type="EMBL" id="SMG47121.1"/>
    </source>
</evidence>